<feature type="non-terminal residue" evidence="3">
    <location>
        <position position="1"/>
    </location>
</feature>
<name>A0A426ZYI2_ENSVE</name>
<proteinExistence type="predicted"/>
<feature type="compositionally biased region" description="Polar residues" evidence="2">
    <location>
        <begin position="1"/>
        <end position="15"/>
    </location>
</feature>
<dbReference type="PROSITE" id="PS50088">
    <property type="entry name" value="ANK_REPEAT"/>
    <property type="match status" value="1"/>
</dbReference>
<evidence type="ECO:0000256" key="2">
    <source>
        <dbReference type="SAM" id="MobiDB-lite"/>
    </source>
</evidence>
<evidence type="ECO:0000313" key="4">
    <source>
        <dbReference type="Proteomes" id="UP000287651"/>
    </source>
</evidence>
<comment type="caution">
    <text evidence="3">The sequence shown here is derived from an EMBL/GenBank/DDBJ whole genome shotgun (WGS) entry which is preliminary data.</text>
</comment>
<dbReference type="PANTHER" id="PTHR22677:SF4">
    <property type="entry name" value="USHER SYNDROME TYPE-1G PROTEIN-LIKE PROTEIN"/>
    <property type="match status" value="1"/>
</dbReference>
<dbReference type="Pfam" id="PF12796">
    <property type="entry name" value="Ank_2"/>
    <property type="match status" value="1"/>
</dbReference>
<dbReference type="PROSITE" id="PS50297">
    <property type="entry name" value="ANK_REP_REGION"/>
    <property type="match status" value="1"/>
</dbReference>
<dbReference type="InterPro" id="IPR036770">
    <property type="entry name" value="Ankyrin_rpt-contain_sf"/>
</dbReference>
<keyword evidence="1" id="KW-0040">ANK repeat</keyword>
<feature type="compositionally biased region" description="Polar residues" evidence="2">
    <location>
        <begin position="38"/>
        <end position="52"/>
    </location>
</feature>
<accession>A0A426ZYI2</accession>
<dbReference type="PANTHER" id="PTHR22677">
    <property type="entry name" value="ANKYRIN REPEAT DOMAIN-CONTAINING PROTEIN 60"/>
    <property type="match status" value="1"/>
</dbReference>
<evidence type="ECO:0000256" key="1">
    <source>
        <dbReference type="PROSITE-ProRule" id="PRU00023"/>
    </source>
</evidence>
<reference evidence="3 4" key="1">
    <citation type="journal article" date="2014" name="Agronomy (Basel)">
        <title>A Draft Genome Sequence for Ensete ventricosum, the Drought-Tolerant Tree Against Hunger.</title>
        <authorList>
            <person name="Harrison J."/>
            <person name="Moore K.A."/>
            <person name="Paszkiewicz K."/>
            <person name="Jones T."/>
            <person name="Grant M."/>
            <person name="Ambacheew D."/>
            <person name="Muzemil S."/>
            <person name="Studholme D.J."/>
        </authorList>
    </citation>
    <scope>NUCLEOTIDE SEQUENCE [LARGE SCALE GENOMIC DNA]</scope>
</reference>
<dbReference type="SMART" id="SM00248">
    <property type="entry name" value="ANK"/>
    <property type="match status" value="2"/>
</dbReference>
<dbReference type="Proteomes" id="UP000287651">
    <property type="component" value="Unassembled WGS sequence"/>
</dbReference>
<dbReference type="SUPFAM" id="SSF48403">
    <property type="entry name" value="Ankyrin repeat"/>
    <property type="match status" value="1"/>
</dbReference>
<evidence type="ECO:0000313" key="3">
    <source>
        <dbReference type="EMBL" id="RRT69023.1"/>
    </source>
</evidence>
<dbReference type="Gene3D" id="1.25.40.20">
    <property type="entry name" value="Ankyrin repeat-containing domain"/>
    <property type="match status" value="1"/>
</dbReference>
<dbReference type="InterPro" id="IPR039323">
    <property type="entry name" value="ANKRD_45/46/60"/>
</dbReference>
<gene>
    <name evidence="3" type="ORF">B296_00023442</name>
</gene>
<feature type="region of interest" description="Disordered" evidence="2">
    <location>
        <begin position="1"/>
        <end position="66"/>
    </location>
</feature>
<feature type="compositionally biased region" description="Low complexity" evidence="2">
    <location>
        <begin position="16"/>
        <end position="34"/>
    </location>
</feature>
<sequence length="248" mass="27740">AEFKSNPETGVSSIESNPSDPIPTSSSSHISPSPAMESKSTGRFTLGRQSSLAPRDDRDDSLRSEVLDGSHVPAEIGSDIRLMYLASEGDLHGIQEILDSGVDVNFSDIDGRTALHVAACQGFADVVELLIRRGAKVDPQDQWSSTVRPRYAMHYSNHEVIRILEQHGAKLPVCHACQLRHGLMTYFPILNYRDDNCFFCVLCRLPPRMLRLLEKYQNMRLNPKNSISPTVFSLLRCLFIFISKYNSS</sequence>
<feature type="repeat" description="ANK" evidence="1">
    <location>
        <begin position="110"/>
        <end position="142"/>
    </location>
</feature>
<dbReference type="EMBL" id="AMZH03004498">
    <property type="protein sequence ID" value="RRT69023.1"/>
    <property type="molecule type" value="Genomic_DNA"/>
</dbReference>
<dbReference type="InterPro" id="IPR002110">
    <property type="entry name" value="Ankyrin_rpt"/>
</dbReference>
<feature type="compositionally biased region" description="Basic and acidic residues" evidence="2">
    <location>
        <begin position="54"/>
        <end position="66"/>
    </location>
</feature>
<protein>
    <submittedName>
        <fullName evidence="3">Uncharacterized protein</fullName>
    </submittedName>
</protein>
<dbReference type="AlphaFoldDB" id="A0A426ZYI2"/>
<organism evidence="3 4">
    <name type="scientific">Ensete ventricosum</name>
    <name type="common">Abyssinian banana</name>
    <name type="synonym">Musa ensete</name>
    <dbReference type="NCBI Taxonomy" id="4639"/>
    <lineage>
        <taxon>Eukaryota</taxon>
        <taxon>Viridiplantae</taxon>
        <taxon>Streptophyta</taxon>
        <taxon>Embryophyta</taxon>
        <taxon>Tracheophyta</taxon>
        <taxon>Spermatophyta</taxon>
        <taxon>Magnoliopsida</taxon>
        <taxon>Liliopsida</taxon>
        <taxon>Zingiberales</taxon>
        <taxon>Musaceae</taxon>
        <taxon>Ensete</taxon>
    </lineage>
</organism>